<dbReference type="GO" id="GO:0006935">
    <property type="term" value="P:chemotaxis"/>
    <property type="evidence" value="ECO:0007669"/>
    <property type="project" value="UniProtKB-UniRule"/>
</dbReference>
<protein>
    <recommendedName>
        <fullName evidence="3">Probable chemoreceptor glutamine deamidase CheD</fullName>
        <ecNumber evidence="3">3.5.1.44</ecNumber>
    </recommendedName>
</protein>
<gene>
    <name evidence="3" type="primary">cheD</name>
    <name evidence="4" type="ORF">C0601_09390</name>
</gene>
<accession>A0A2N5ZDD7</accession>
<comment type="catalytic activity">
    <reaction evidence="3">
        <text>L-glutaminyl-[protein] + H2O = L-glutamyl-[protein] + NH4(+)</text>
        <dbReference type="Rhea" id="RHEA:16441"/>
        <dbReference type="Rhea" id="RHEA-COMP:10207"/>
        <dbReference type="Rhea" id="RHEA-COMP:10208"/>
        <dbReference type="ChEBI" id="CHEBI:15377"/>
        <dbReference type="ChEBI" id="CHEBI:28938"/>
        <dbReference type="ChEBI" id="CHEBI:29973"/>
        <dbReference type="ChEBI" id="CHEBI:30011"/>
        <dbReference type="EC" id="3.5.1.44"/>
    </reaction>
</comment>
<dbReference type="EMBL" id="PKTG01000107">
    <property type="protein sequence ID" value="PLX16681.1"/>
    <property type="molecule type" value="Genomic_DNA"/>
</dbReference>
<organism evidence="4 5">
    <name type="scientific">Muiribacterium halophilum</name>
    <dbReference type="NCBI Taxonomy" id="2053465"/>
    <lineage>
        <taxon>Bacteria</taxon>
        <taxon>Candidatus Muiribacteriota</taxon>
        <taxon>Candidatus Muiribacteriia</taxon>
        <taxon>Candidatus Muiribacteriales</taxon>
        <taxon>Candidatus Muiribacteriaceae</taxon>
        <taxon>Candidatus Muiribacterium</taxon>
    </lineage>
</organism>
<dbReference type="Proteomes" id="UP000234857">
    <property type="component" value="Unassembled WGS sequence"/>
</dbReference>
<dbReference type="SUPFAM" id="SSF64438">
    <property type="entry name" value="CNF1/YfiH-like putative cysteine hydrolases"/>
    <property type="match status" value="1"/>
</dbReference>
<comment type="similarity">
    <text evidence="3">Belongs to the CheD family.</text>
</comment>
<evidence type="ECO:0000313" key="5">
    <source>
        <dbReference type="Proteomes" id="UP000234857"/>
    </source>
</evidence>
<dbReference type="HAMAP" id="MF_01440">
    <property type="entry name" value="CheD"/>
    <property type="match status" value="1"/>
</dbReference>
<dbReference type="Pfam" id="PF03975">
    <property type="entry name" value="CheD"/>
    <property type="match status" value="1"/>
</dbReference>
<dbReference type="InterPro" id="IPR005659">
    <property type="entry name" value="Chemorcpt_Glu_NH3ase_CheD"/>
</dbReference>
<keyword evidence="2 3" id="KW-0378">Hydrolase</keyword>
<dbReference type="EC" id="3.5.1.44" evidence="3"/>
<dbReference type="GO" id="GO:0050568">
    <property type="term" value="F:protein-glutamine glutaminase activity"/>
    <property type="evidence" value="ECO:0007669"/>
    <property type="project" value="UniProtKB-UniRule"/>
</dbReference>
<reference evidence="4 5" key="1">
    <citation type="submission" date="2017-11" db="EMBL/GenBank/DDBJ databases">
        <title>Genome-resolved metagenomics identifies genetic mobility, metabolic interactions, and unexpected diversity in perchlorate-reducing communities.</title>
        <authorList>
            <person name="Barnum T.P."/>
            <person name="Figueroa I.A."/>
            <person name="Carlstrom C.I."/>
            <person name="Lucas L.N."/>
            <person name="Engelbrektson A.L."/>
            <person name="Coates J.D."/>
        </authorList>
    </citation>
    <scope>NUCLEOTIDE SEQUENCE [LARGE SCALE GENOMIC DNA]</scope>
    <source>
        <strain evidence="4">BM706</strain>
    </source>
</reference>
<dbReference type="InterPro" id="IPR038592">
    <property type="entry name" value="CheD-like_sf"/>
</dbReference>
<dbReference type="PANTHER" id="PTHR35147:SF1">
    <property type="entry name" value="CHEMORECEPTOR GLUTAMINE DEAMIDASE CHED-RELATED"/>
    <property type="match status" value="1"/>
</dbReference>
<evidence type="ECO:0000256" key="2">
    <source>
        <dbReference type="ARBA" id="ARBA00022801"/>
    </source>
</evidence>
<evidence type="ECO:0000256" key="3">
    <source>
        <dbReference type="HAMAP-Rule" id="MF_01440"/>
    </source>
</evidence>
<dbReference type="PANTHER" id="PTHR35147">
    <property type="entry name" value="CHEMORECEPTOR GLUTAMINE DEAMIDASE CHED-RELATED"/>
    <property type="match status" value="1"/>
</dbReference>
<proteinExistence type="inferred from homology"/>
<dbReference type="AlphaFoldDB" id="A0A2N5ZDD7"/>
<evidence type="ECO:0000256" key="1">
    <source>
        <dbReference type="ARBA" id="ARBA00022500"/>
    </source>
</evidence>
<dbReference type="Gene3D" id="3.30.1330.200">
    <property type="match status" value="1"/>
</dbReference>
<comment type="function">
    <text evidence="3">Probably deamidates glutamine residues to glutamate on methyl-accepting chemotaxis receptors (MCPs), playing an important role in chemotaxis.</text>
</comment>
<dbReference type="InterPro" id="IPR011324">
    <property type="entry name" value="Cytotoxic_necrot_fac-like_cat"/>
</dbReference>
<comment type="caution">
    <text evidence="4">The sequence shown here is derived from an EMBL/GenBank/DDBJ whole genome shotgun (WGS) entry which is preliminary data.</text>
</comment>
<evidence type="ECO:0000313" key="4">
    <source>
        <dbReference type="EMBL" id="PLX16681.1"/>
    </source>
</evidence>
<dbReference type="CDD" id="cd16352">
    <property type="entry name" value="CheD"/>
    <property type="match status" value="1"/>
</dbReference>
<name>A0A2N5ZDD7_MUIH1</name>
<keyword evidence="1 3" id="KW-0145">Chemotaxis</keyword>
<sequence>MPNMVSVGISDHKVSVNHDDILITYSLGSCLGVTVYDSQNNIGGLIHCLLPLAKVDPEKARNKPEMFVETGLPLLLKKMFELGARKNNLIIKAAGCGAPLQSAKSMKVGERNFVVFRKILWKNGLLLKGRDIGGTKPRTMLLDMKTGETLIKSQGSEYKI</sequence>